<feature type="region of interest" description="Disordered" evidence="8">
    <location>
        <begin position="334"/>
        <end position="367"/>
    </location>
</feature>
<proteinExistence type="predicted"/>
<dbReference type="PRINTS" id="PR00237">
    <property type="entry name" value="GPCRRHODOPSN"/>
</dbReference>
<dbReference type="InterPro" id="IPR000276">
    <property type="entry name" value="GPCR_Rhodpsn"/>
</dbReference>
<evidence type="ECO:0000313" key="12">
    <source>
        <dbReference type="EMBL" id="CAF1060395.1"/>
    </source>
</evidence>
<dbReference type="OrthoDB" id="2101615at2759"/>
<feature type="domain" description="G-protein coupled receptors family 1 profile" evidence="10">
    <location>
        <begin position="49"/>
        <end position="306"/>
    </location>
</feature>
<dbReference type="Proteomes" id="UP000663870">
    <property type="component" value="Unassembled WGS sequence"/>
</dbReference>
<dbReference type="InterPro" id="IPR017452">
    <property type="entry name" value="GPCR_Rhodpsn_7TM"/>
</dbReference>
<evidence type="ECO:0000313" key="13">
    <source>
        <dbReference type="EMBL" id="CAF1119592.1"/>
    </source>
</evidence>
<dbReference type="PANTHER" id="PTHR24240">
    <property type="entry name" value="OPSIN"/>
    <property type="match status" value="1"/>
</dbReference>
<feature type="transmembrane region" description="Helical" evidence="9">
    <location>
        <begin position="145"/>
        <end position="168"/>
    </location>
</feature>
<evidence type="ECO:0000313" key="17">
    <source>
        <dbReference type="Proteomes" id="UP000663870"/>
    </source>
</evidence>
<feature type="transmembrane region" description="Helical" evidence="9">
    <location>
        <begin position="286"/>
        <end position="306"/>
    </location>
</feature>
<evidence type="ECO:0000256" key="4">
    <source>
        <dbReference type="ARBA" id="ARBA00023040"/>
    </source>
</evidence>
<dbReference type="GO" id="GO:0016020">
    <property type="term" value="C:membrane"/>
    <property type="evidence" value="ECO:0007669"/>
    <property type="project" value="UniProtKB-SubCell"/>
</dbReference>
<feature type="compositionally biased region" description="Polar residues" evidence="8">
    <location>
        <begin position="342"/>
        <end position="356"/>
    </location>
</feature>
<dbReference type="Proteomes" id="UP000663823">
    <property type="component" value="Unassembled WGS sequence"/>
</dbReference>
<evidence type="ECO:0000313" key="14">
    <source>
        <dbReference type="EMBL" id="CAF1336826.1"/>
    </source>
</evidence>
<dbReference type="Proteomes" id="UP000663889">
    <property type="component" value="Unassembled WGS sequence"/>
</dbReference>
<dbReference type="SUPFAM" id="SSF81321">
    <property type="entry name" value="Family A G protein-coupled receptor-like"/>
    <property type="match status" value="1"/>
</dbReference>
<feature type="compositionally biased region" description="Basic and acidic residues" evidence="8">
    <location>
        <begin position="357"/>
        <end position="367"/>
    </location>
</feature>
<keyword evidence="17" id="KW-1185">Reference proteome</keyword>
<evidence type="ECO:0000256" key="9">
    <source>
        <dbReference type="SAM" id="Phobius"/>
    </source>
</evidence>
<organism evidence="13 16">
    <name type="scientific">Rotaria sordida</name>
    <dbReference type="NCBI Taxonomy" id="392033"/>
    <lineage>
        <taxon>Eukaryota</taxon>
        <taxon>Metazoa</taxon>
        <taxon>Spiralia</taxon>
        <taxon>Gnathifera</taxon>
        <taxon>Rotifera</taxon>
        <taxon>Eurotatoria</taxon>
        <taxon>Bdelloidea</taxon>
        <taxon>Philodinida</taxon>
        <taxon>Philodinidae</taxon>
        <taxon>Rotaria</taxon>
    </lineage>
</organism>
<keyword evidence="2 9" id="KW-0812">Transmembrane</keyword>
<name>A0A814QHK0_9BILA</name>
<evidence type="ECO:0000313" key="15">
    <source>
        <dbReference type="EMBL" id="CAF3757451.1"/>
    </source>
</evidence>
<gene>
    <name evidence="14" type="ORF">JXQ802_LOCUS31360</name>
    <name evidence="15" type="ORF">OTI717_LOCUS15926</name>
    <name evidence="13" type="ORF">PYM288_LOCUS20626</name>
    <name evidence="12" type="ORF">RFH988_LOCUS17222</name>
    <name evidence="11" type="ORF">SEV965_LOCUS12597</name>
</gene>
<dbReference type="EMBL" id="CAJNOO010000913">
    <property type="protein sequence ID" value="CAF1060395.1"/>
    <property type="molecule type" value="Genomic_DNA"/>
</dbReference>
<evidence type="ECO:0000256" key="5">
    <source>
        <dbReference type="ARBA" id="ARBA00023136"/>
    </source>
</evidence>
<evidence type="ECO:0000256" key="7">
    <source>
        <dbReference type="ARBA" id="ARBA00023224"/>
    </source>
</evidence>
<dbReference type="Proteomes" id="UP000663882">
    <property type="component" value="Unassembled WGS sequence"/>
</dbReference>
<dbReference type="Gene3D" id="1.20.1070.10">
    <property type="entry name" value="Rhodopsin 7-helix transmembrane proteins"/>
    <property type="match status" value="1"/>
</dbReference>
<dbReference type="EMBL" id="CAJOAX010001934">
    <property type="protein sequence ID" value="CAF3757451.1"/>
    <property type="molecule type" value="Genomic_DNA"/>
</dbReference>
<dbReference type="SMART" id="SM01381">
    <property type="entry name" value="7TM_GPCR_Srsx"/>
    <property type="match status" value="1"/>
</dbReference>
<keyword evidence="6" id="KW-0675">Receptor</keyword>
<accession>A0A814QHK0</accession>
<keyword evidence="3 9" id="KW-1133">Transmembrane helix</keyword>
<dbReference type="PROSITE" id="PS50262">
    <property type="entry name" value="G_PROTEIN_RECEP_F1_2"/>
    <property type="match status" value="1"/>
</dbReference>
<feature type="transmembrane region" description="Helical" evidence="9">
    <location>
        <begin position="112"/>
        <end position="133"/>
    </location>
</feature>
<dbReference type="InterPro" id="IPR050125">
    <property type="entry name" value="GPCR_opsins"/>
</dbReference>
<evidence type="ECO:0000256" key="1">
    <source>
        <dbReference type="ARBA" id="ARBA00004141"/>
    </source>
</evidence>
<comment type="caution">
    <text evidence="13">The sequence shown here is derived from an EMBL/GenBank/DDBJ whole genome shotgun (WGS) entry which is preliminary data.</text>
</comment>
<keyword evidence="7" id="KW-0807">Transducer</keyword>
<evidence type="ECO:0000256" key="2">
    <source>
        <dbReference type="ARBA" id="ARBA00022692"/>
    </source>
</evidence>
<evidence type="ECO:0000256" key="6">
    <source>
        <dbReference type="ARBA" id="ARBA00023170"/>
    </source>
</evidence>
<dbReference type="AlphaFoldDB" id="A0A814QHK0"/>
<evidence type="ECO:0000256" key="8">
    <source>
        <dbReference type="SAM" id="MobiDB-lite"/>
    </source>
</evidence>
<dbReference type="EMBL" id="CAJNOH010000765">
    <property type="protein sequence ID" value="CAF1119592.1"/>
    <property type="molecule type" value="Genomic_DNA"/>
</dbReference>
<dbReference type="EMBL" id="CAJNOU010000574">
    <property type="protein sequence ID" value="CAF1036576.1"/>
    <property type="molecule type" value="Genomic_DNA"/>
</dbReference>
<keyword evidence="4" id="KW-0297">G-protein coupled receptor</keyword>
<sequence>MSFNYSSIIDVGISPDDPLFWRLPTPSDCKTIRIIGIFLCLAAYTGFILNGSLLISFLRHKALRTPPNIFIMFMSGIGLFACCANLPLTGTSSIFCYWLYNRAGCQIEGFAAFLYGCSSCYLLCTVSLSRCYIIVRPFNAKDVTVMKCIIIAIMAILIALVITILPLVGWNEYTLEGTRTSCCTNLHDRRSSYIAYNLFIFVVVYCLPLTILVITNTIIYIGLRRMREKIAHGAKAELSQKRIEMERRILKSIIMTVFGFVFTWTPYTVTFFISAFSRSNYTVPPMATFICSCFAKTSVMWIPFLYMSTSTQFRLSLVDIAALDRLSATTTAAGEAPKATTAVRQTGKKSISPDNVSNDKDIATIGK</sequence>
<dbReference type="Pfam" id="PF00001">
    <property type="entry name" value="7tm_1"/>
    <property type="match status" value="1"/>
</dbReference>
<reference evidence="13" key="1">
    <citation type="submission" date="2021-02" db="EMBL/GenBank/DDBJ databases">
        <authorList>
            <person name="Nowell W R."/>
        </authorList>
    </citation>
    <scope>NUCLEOTIDE SEQUENCE</scope>
</reference>
<dbReference type="Proteomes" id="UP000663854">
    <property type="component" value="Unassembled WGS sequence"/>
</dbReference>
<evidence type="ECO:0000313" key="11">
    <source>
        <dbReference type="EMBL" id="CAF1036576.1"/>
    </source>
</evidence>
<protein>
    <recommendedName>
        <fullName evidence="10">G-protein coupled receptors family 1 profile domain-containing protein</fullName>
    </recommendedName>
</protein>
<keyword evidence="5 9" id="KW-0472">Membrane</keyword>
<evidence type="ECO:0000256" key="3">
    <source>
        <dbReference type="ARBA" id="ARBA00022989"/>
    </source>
</evidence>
<feature type="transmembrane region" description="Helical" evidence="9">
    <location>
        <begin position="249"/>
        <end position="274"/>
    </location>
</feature>
<feature type="transmembrane region" description="Helical" evidence="9">
    <location>
        <begin position="70"/>
        <end position="100"/>
    </location>
</feature>
<evidence type="ECO:0000259" key="10">
    <source>
        <dbReference type="PROSITE" id="PS50262"/>
    </source>
</evidence>
<dbReference type="EMBL" id="CAJNOL010001323">
    <property type="protein sequence ID" value="CAF1336826.1"/>
    <property type="molecule type" value="Genomic_DNA"/>
</dbReference>
<feature type="transmembrane region" description="Helical" evidence="9">
    <location>
        <begin position="34"/>
        <end position="58"/>
    </location>
</feature>
<feature type="transmembrane region" description="Helical" evidence="9">
    <location>
        <begin position="194"/>
        <end position="223"/>
    </location>
</feature>
<comment type="subcellular location">
    <subcellularLocation>
        <location evidence="1">Membrane</location>
        <topology evidence="1">Multi-pass membrane protein</topology>
    </subcellularLocation>
</comment>
<dbReference type="GO" id="GO:0004930">
    <property type="term" value="F:G protein-coupled receptor activity"/>
    <property type="evidence" value="ECO:0007669"/>
    <property type="project" value="UniProtKB-KW"/>
</dbReference>
<evidence type="ECO:0000313" key="16">
    <source>
        <dbReference type="Proteomes" id="UP000663854"/>
    </source>
</evidence>